<dbReference type="SUPFAM" id="SSF53335">
    <property type="entry name" value="S-adenosyl-L-methionine-dependent methyltransferases"/>
    <property type="match status" value="1"/>
</dbReference>
<organism evidence="9 10">
    <name type="scientific">Juglans regia</name>
    <name type="common">English walnut</name>
    <dbReference type="NCBI Taxonomy" id="51240"/>
    <lineage>
        <taxon>Eukaryota</taxon>
        <taxon>Viridiplantae</taxon>
        <taxon>Streptophyta</taxon>
        <taxon>Embryophyta</taxon>
        <taxon>Tracheophyta</taxon>
        <taxon>Spermatophyta</taxon>
        <taxon>Magnoliopsida</taxon>
        <taxon>eudicotyledons</taxon>
        <taxon>Gunneridae</taxon>
        <taxon>Pentapetalae</taxon>
        <taxon>rosids</taxon>
        <taxon>fabids</taxon>
        <taxon>Fagales</taxon>
        <taxon>Juglandaceae</taxon>
        <taxon>Juglans</taxon>
    </lineage>
</organism>
<evidence type="ECO:0000256" key="5">
    <source>
        <dbReference type="ARBA" id="ARBA00048763"/>
    </source>
</evidence>
<proteinExistence type="inferred from homology"/>
<evidence type="ECO:0000256" key="7">
    <source>
        <dbReference type="ARBA" id="ARBA00049790"/>
    </source>
</evidence>
<comment type="catalytic activity">
    <reaction evidence="4">
        <text>a 5'-end (N(7)-methyl 5'-triphosphoguanosine)-ribonucleoside in snoRNA + S-adenosyl-L-methionine = a 5'-end (N(2),N(7)-dimethyl 5'-triphosphoguanosine)-ribonucleoside in snoRNA + S-adenosyl-L-homocysteine + H(+)</text>
        <dbReference type="Rhea" id="RHEA:78475"/>
        <dbReference type="Rhea" id="RHEA-COMP:19086"/>
        <dbReference type="Rhea" id="RHEA-COMP:19088"/>
        <dbReference type="ChEBI" id="CHEBI:15378"/>
        <dbReference type="ChEBI" id="CHEBI:57856"/>
        <dbReference type="ChEBI" id="CHEBI:59789"/>
        <dbReference type="ChEBI" id="CHEBI:156461"/>
        <dbReference type="ChEBI" id="CHEBI:172880"/>
    </reaction>
    <physiologicalReaction direction="left-to-right" evidence="4">
        <dbReference type="Rhea" id="RHEA:78476"/>
    </physiologicalReaction>
</comment>
<dbReference type="Gene3D" id="2.20.70.10">
    <property type="match status" value="1"/>
</dbReference>
<dbReference type="PROSITE" id="PS01159">
    <property type="entry name" value="WW_DOMAIN_1"/>
    <property type="match status" value="1"/>
</dbReference>
<evidence type="ECO:0000256" key="3">
    <source>
        <dbReference type="ARBA" id="ARBA00047418"/>
    </source>
</evidence>
<dbReference type="GO" id="GO:0071164">
    <property type="term" value="F:RNA cap trimethylguanosine synthase activity"/>
    <property type="evidence" value="ECO:0000318"/>
    <property type="project" value="GO_Central"/>
</dbReference>
<dbReference type="CDD" id="cd02440">
    <property type="entry name" value="AdoMet_MTases"/>
    <property type="match status" value="1"/>
</dbReference>
<dbReference type="PANTHER" id="PTHR14741:SF32">
    <property type="entry name" value="TRIMETHYLGUANOSINE SYNTHASE"/>
    <property type="match status" value="1"/>
</dbReference>
<dbReference type="RefSeq" id="XP_018805803.1">
    <property type="nucleotide sequence ID" value="XM_018950258.2"/>
</dbReference>
<gene>
    <name evidence="10" type="primary">LOC108979557</name>
</gene>
<evidence type="ECO:0000256" key="8">
    <source>
        <dbReference type="SAM" id="MobiDB-lite"/>
    </source>
</evidence>
<dbReference type="PANTHER" id="PTHR14741">
    <property type="entry name" value="S-ADENOSYLMETHIONINE-DEPENDENT METHYLTRANSFERASE RELATED"/>
    <property type="match status" value="1"/>
</dbReference>
<dbReference type="FunCoup" id="A0A2I4DF82">
    <property type="interactions" value="1400"/>
</dbReference>
<dbReference type="KEGG" id="jre:108979557"/>
<dbReference type="OrthoDB" id="194443at2759"/>
<dbReference type="Pfam" id="PF09445">
    <property type="entry name" value="Methyltransf_15"/>
    <property type="match status" value="1"/>
</dbReference>
<comment type="catalytic activity">
    <reaction evidence="3">
        <text>a 5'-end (N(2),N(7)-dimethyl 5'-triphosphoguanosine)-ribonucleoside in snoRNA + S-adenosyl-L-methionine = a 5'-end (N(2),N(2),N(7)-trimethyl 5'-triphosphoguanosine)-ribonucleoside in snoRNA + S-adenosyl-L-homocysteine + H(+)</text>
        <dbReference type="Rhea" id="RHEA:78507"/>
        <dbReference type="Rhea" id="RHEA-COMP:19088"/>
        <dbReference type="Rhea" id="RHEA-COMP:19090"/>
        <dbReference type="ChEBI" id="CHEBI:15378"/>
        <dbReference type="ChEBI" id="CHEBI:57856"/>
        <dbReference type="ChEBI" id="CHEBI:59789"/>
        <dbReference type="ChEBI" id="CHEBI:167623"/>
        <dbReference type="ChEBI" id="CHEBI:172880"/>
    </reaction>
    <physiologicalReaction direction="left-to-right" evidence="3">
        <dbReference type="Rhea" id="RHEA:78508"/>
    </physiologicalReaction>
</comment>
<sequence>MGVVEPQPQGSAIRALGSLFKLTHVYLWDDGSAETPECSSFSGRSKSAEDDKDDNGSNILSSTRDYSPLPEEMELTEQMNALGLPLSFHTNKEKTGMGKGKRKGTRMKQSNSHTNIVDGAIEICKVSEGEIVSPTIFHDNTSSSLCSMTMLGQSESSNYDVAVDVKISHWPSDEGDNSASSTRITCDNDKEQVFEGISNILPDDGLDCGSVPSSILFKDDMKNSANLINLDKVLSRGSYLTDASFDNDKKEYNGRLLDYEYIERLSAAYHDKEKVDDSNNNSNGQPYLPDSFACTPVPKMLEEDGTDSLNCNDDHGYWMVYWDTLYNRNYFYNIKTHASTWHPPEGLEYLAYGDVNNESNEVTAEVTKLDVSPAEDASHVYNLQTRVESSHEHKNNDKLGNWPPDELSVGIELGADNSLSGVAVTSASSLEHADAIFEINISCTNERTFCLIPETNSCSSGIKIKPPVNDEVCSCELQQTYADRPNELDYVALLDRPSKIISCDASYEDDEASQVLDTSRGPLGPLTSCLYCRLTKTHTEAVSECSDITLGNVDTLTDKIDTCRDHIRKKQKKKVRRTQRQRTSSNDNEELEFEGILRECSANISKYWCQRYLLFSKFDNGIKMDEEGWFSVTPESIARHHASRCGSGIVVDCFTGVGGNAIQFALRSKHVTAVDIDEKKIDYAHHNAAIYGVNDHIDFIKGDFFSLAPKLKADTVFLSPPWGGPDYAKVKTYDIKTMLKPRDGYSLFNTAKKIASRLVMFLPRNVDINQLAELCLSAHPPWAVEVEKNHLNGKLKAITAYFNAPAVDNESA</sequence>
<dbReference type="PROSITE" id="PS50020">
    <property type="entry name" value="WW_DOMAIN_2"/>
    <property type="match status" value="1"/>
</dbReference>
<dbReference type="InterPro" id="IPR036020">
    <property type="entry name" value="WW_dom_sf"/>
</dbReference>
<dbReference type="Proteomes" id="UP000235220">
    <property type="component" value="Chromosome 15"/>
</dbReference>
<accession>A0A2I4DF82</accession>
<dbReference type="AlphaFoldDB" id="A0A2I4DF82"/>
<dbReference type="FunFam" id="3.40.50.150:FF:000305">
    <property type="entry name" value="S-adenosyl-L-methionine-dependent methyltransferase superfamily protein"/>
    <property type="match status" value="1"/>
</dbReference>
<feature type="region of interest" description="Disordered" evidence="8">
    <location>
        <begin position="84"/>
        <end position="111"/>
    </location>
</feature>
<dbReference type="Gramene" id="Jr15_04930_p1">
    <property type="protein sequence ID" value="cds.Jr15_04930_p1"/>
    <property type="gene ID" value="Jr15_04930"/>
</dbReference>
<keyword evidence="9" id="KW-1185">Reference proteome</keyword>
<evidence type="ECO:0000313" key="9">
    <source>
        <dbReference type="Proteomes" id="UP000235220"/>
    </source>
</evidence>
<evidence type="ECO:0000256" key="6">
    <source>
        <dbReference type="ARBA" id="ARBA00049075"/>
    </source>
</evidence>
<feature type="compositionally biased region" description="Polar residues" evidence="8">
    <location>
        <begin position="56"/>
        <end position="65"/>
    </location>
</feature>
<dbReference type="GeneID" id="108979557"/>
<reference evidence="10" key="1">
    <citation type="submission" date="2025-08" db="UniProtKB">
        <authorList>
            <consortium name="RefSeq"/>
        </authorList>
    </citation>
    <scope>IDENTIFICATION</scope>
    <source>
        <tissue evidence="10">Leaves</tissue>
    </source>
</reference>
<dbReference type="Gene3D" id="3.40.50.150">
    <property type="entry name" value="Vaccinia Virus protein VP39"/>
    <property type="match status" value="1"/>
</dbReference>
<dbReference type="GO" id="GO:0005634">
    <property type="term" value="C:nucleus"/>
    <property type="evidence" value="ECO:0000318"/>
    <property type="project" value="GO_Central"/>
</dbReference>
<feature type="region of interest" description="Disordered" evidence="8">
    <location>
        <begin position="33"/>
        <end position="67"/>
    </location>
</feature>
<evidence type="ECO:0000313" key="10">
    <source>
        <dbReference type="RefSeq" id="XP_018805803.1"/>
    </source>
</evidence>
<dbReference type="InterPro" id="IPR019012">
    <property type="entry name" value="RNA_cap_Gua-N2-MeTrfase"/>
</dbReference>
<name>A0A2I4DF82_JUGRE</name>
<protein>
    <recommendedName>
        <fullName evidence="1">Trimethylguanosine synthase</fullName>
    </recommendedName>
    <alternativeName>
        <fullName evidence="7">Cap-specific guanine-N(2) methyltransferase</fullName>
    </alternativeName>
</protein>
<evidence type="ECO:0000256" key="1">
    <source>
        <dbReference type="ARBA" id="ARBA00018517"/>
    </source>
</evidence>
<evidence type="ECO:0000256" key="4">
    <source>
        <dbReference type="ARBA" id="ARBA00048740"/>
    </source>
</evidence>
<dbReference type="STRING" id="51240.A0A2I4DF82"/>
<comment type="catalytic activity">
    <reaction evidence="5">
        <text>a 5'-end (N(2),N(7)-dimethyl 5'-triphosphoguanosine)-ribonucleoside in snRNA + S-adenosyl-L-methionine = a 5'-end (N(2),N(2),N(7)-trimethyl 5'-triphosphoguanosine)-ribonucleoside in snRNA + S-adenosyl-L-homocysteine + H(+)</text>
        <dbReference type="Rhea" id="RHEA:78479"/>
        <dbReference type="Rhea" id="RHEA-COMP:19087"/>
        <dbReference type="Rhea" id="RHEA-COMP:19089"/>
        <dbReference type="ChEBI" id="CHEBI:15378"/>
        <dbReference type="ChEBI" id="CHEBI:57856"/>
        <dbReference type="ChEBI" id="CHEBI:59789"/>
        <dbReference type="ChEBI" id="CHEBI:167623"/>
        <dbReference type="ChEBI" id="CHEBI:172880"/>
    </reaction>
    <physiologicalReaction direction="left-to-right" evidence="5">
        <dbReference type="Rhea" id="RHEA:78480"/>
    </physiologicalReaction>
</comment>
<comment type="similarity">
    <text evidence="2">Belongs to the methyltransferase superfamily. Trimethylguanosine synthase family.</text>
</comment>
<dbReference type="SUPFAM" id="SSF51045">
    <property type="entry name" value="WW domain"/>
    <property type="match status" value="1"/>
</dbReference>
<comment type="catalytic activity">
    <reaction evidence="6">
        <text>a 5'-end (N(7)-methyl 5'-triphosphoguanosine)-ribonucleoside in snRNA + S-adenosyl-L-methionine = a 5'-end (N(2),N(7)-dimethyl 5'-triphosphoguanosine)-ribonucleoside in snRNA + S-adenosyl-L-homocysteine + H(+)</text>
        <dbReference type="Rhea" id="RHEA:78471"/>
        <dbReference type="Rhea" id="RHEA-COMP:19085"/>
        <dbReference type="Rhea" id="RHEA-COMP:19087"/>
        <dbReference type="ChEBI" id="CHEBI:15378"/>
        <dbReference type="ChEBI" id="CHEBI:57856"/>
        <dbReference type="ChEBI" id="CHEBI:59789"/>
        <dbReference type="ChEBI" id="CHEBI:156461"/>
        <dbReference type="ChEBI" id="CHEBI:172880"/>
    </reaction>
    <physiologicalReaction direction="left-to-right" evidence="6">
        <dbReference type="Rhea" id="RHEA:78472"/>
    </physiologicalReaction>
</comment>
<evidence type="ECO:0000256" key="2">
    <source>
        <dbReference type="ARBA" id="ARBA00025783"/>
    </source>
</evidence>
<dbReference type="InterPro" id="IPR029063">
    <property type="entry name" value="SAM-dependent_MTases_sf"/>
</dbReference>
<dbReference type="GO" id="GO:0036261">
    <property type="term" value="P:7-methylguanosine cap hypermethylation"/>
    <property type="evidence" value="ECO:0000318"/>
    <property type="project" value="GO_Central"/>
</dbReference>
<dbReference type="InterPro" id="IPR001202">
    <property type="entry name" value="WW_dom"/>
</dbReference>